<feature type="region of interest" description="Disordered" evidence="1">
    <location>
        <begin position="219"/>
        <end position="242"/>
    </location>
</feature>
<sequence length="268" mass="27255">MTKKRGWVVAGAVFVALVAVFYVIGGMNQTGETAGPTPTTSSPAAPTTVATTPQTPASSLTGPPTSSQASARNGSLDWSEDLLEAGGTPALDAATSLVETFVPVCRGTGGEGAPYAGSVHPMALVGPSEDSSGNQWGHTVAQADQFRAETGHSVPAALRPRSTSQVQLVTCVTERLVPAPSCGTYTRGSDGASGELRRTKGTVTVRVRIATTGALIGQRTFDRSPPSCPTTASGPVASGEPPWMLDGQTPGLAEAYSFVTALLTGSPR</sequence>
<feature type="transmembrane region" description="Helical" evidence="2">
    <location>
        <begin position="7"/>
        <end position="25"/>
    </location>
</feature>
<evidence type="ECO:0000256" key="2">
    <source>
        <dbReference type="SAM" id="Phobius"/>
    </source>
</evidence>
<organism evidence="3 4">
    <name type="scientific">Terrabacter carboxydivorans</name>
    <dbReference type="NCBI Taxonomy" id="619730"/>
    <lineage>
        <taxon>Bacteria</taxon>
        <taxon>Bacillati</taxon>
        <taxon>Actinomycetota</taxon>
        <taxon>Actinomycetes</taxon>
        <taxon>Micrococcales</taxon>
        <taxon>Intrasporangiaceae</taxon>
        <taxon>Terrabacter</taxon>
    </lineage>
</organism>
<feature type="compositionally biased region" description="Polar residues" evidence="1">
    <location>
        <begin position="60"/>
        <end position="73"/>
    </location>
</feature>
<dbReference type="RefSeq" id="WP_344256745.1">
    <property type="nucleotide sequence ID" value="NZ_BAAARE010000021.1"/>
</dbReference>
<feature type="compositionally biased region" description="Low complexity" evidence="1">
    <location>
        <begin position="33"/>
        <end position="59"/>
    </location>
</feature>
<evidence type="ECO:0008006" key="5">
    <source>
        <dbReference type="Google" id="ProtNLM"/>
    </source>
</evidence>
<keyword evidence="2" id="KW-1133">Transmembrane helix</keyword>
<evidence type="ECO:0000256" key="1">
    <source>
        <dbReference type="SAM" id="MobiDB-lite"/>
    </source>
</evidence>
<dbReference type="Proteomes" id="UP001500730">
    <property type="component" value="Unassembled WGS sequence"/>
</dbReference>
<proteinExistence type="predicted"/>
<name>A0ABP5ZG45_9MICO</name>
<keyword evidence="2" id="KW-0472">Membrane</keyword>
<evidence type="ECO:0000313" key="3">
    <source>
        <dbReference type="EMBL" id="GAA2496984.1"/>
    </source>
</evidence>
<reference evidence="4" key="1">
    <citation type="journal article" date="2019" name="Int. J. Syst. Evol. Microbiol.">
        <title>The Global Catalogue of Microorganisms (GCM) 10K type strain sequencing project: providing services to taxonomists for standard genome sequencing and annotation.</title>
        <authorList>
            <consortium name="The Broad Institute Genomics Platform"/>
            <consortium name="The Broad Institute Genome Sequencing Center for Infectious Disease"/>
            <person name="Wu L."/>
            <person name="Ma J."/>
        </authorList>
    </citation>
    <scope>NUCLEOTIDE SEQUENCE [LARGE SCALE GENOMIC DNA]</scope>
    <source>
        <strain evidence="4">JCM 16259</strain>
    </source>
</reference>
<gene>
    <name evidence="3" type="ORF">GCM10009858_39050</name>
</gene>
<evidence type="ECO:0000313" key="4">
    <source>
        <dbReference type="Proteomes" id="UP001500730"/>
    </source>
</evidence>
<keyword evidence="2" id="KW-0812">Transmembrane</keyword>
<feature type="region of interest" description="Disordered" evidence="1">
    <location>
        <begin position="31"/>
        <end position="73"/>
    </location>
</feature>
<protein>
    <recommendedName>
        <fullName evidence="5">PknH-like extracellular domain-containing protein</fullName>
    </recommendedName>
</protein>
<keyword evidence="4" id="KW-1185">Reference proteome</keyword>
<accession>A0ABP5ZG45</accession>
<dbReference type="EMBL" id="BAAARE010000021">
    <property type="protein sequence ID" value="GAA2496984.1"/>
    <property type="molecule type" value="Genomic_DNA"/>
</dbReference>
<comment type="caution">
    <text evidence="3">The sequence shown here is derived from an EMBL/GenBank/DDBJ whole genome shotgun (WGS) entry which is preliminary data.</text>
</comment>